<sequence>MRKFMTPAFAFLLSVASLSATASVVETARDQANRTRELAHTPVELPSAANVNPDVLRDLFVSSFLMHCEKQVCMNVAGKVPVPVTEENYVEGYSVVFESGVLERNLLDRKKLQPYYPWLSDLYQQLYADLK</sequence>
<evidence type="ECO:0000313" key="1">
    <source>
        <dbReference type="EMBL" id="XDJ14654.1"/>
    </source>
</evidence>
<organism evidence="1">
    <name type="scientific">Pseudomonas phage RVTF4</name>
    <dbReference type="NCBI Taxonomy" id="3236931"/>
    <lineage>
        <taxon>Viruses</taxon>
    </lineage>
</organism>
<name>A0AB39CCE4_9VIRU</name>
<accession>A0AB39CCE4</accession>
<dbReference type="EMBL" id="PQ015378">
    <property type="protein sequence ID" value="XDJ14654.1"/>
    <property type="molecule type" value="Genomic_DNA"/>
</dbReference>
<protein>
    <submittedName>
        <fullName evidence="1">Uncharacterized protein</fullName>
    </submittedName>
</protein>
<reference evidence="1" key="1">
    <citation type="submission" date="2024-07" db="EMBL/GenBank/DDBJ databases">
        <authorList>
            <person name="Bringhurst R.M."/>
            <person name="Homer T.E."/>
        </authorList>
    </citation>
    <scope>NUCLEOTIDE SEQUENCE</scope>
</reference>
<proteinExistence type="predicted"/>